<dbReference type="GO" id="GO:0000139">
    <property type="term" value="C:Golgi membrane"/>
    <property type="evidence" value="ECO:0007669"/>
    <property type="project" value="UniProtKB-SubCell"/>
</dbReference>
<dbReference type="Proteomes" id="UP000612055">
    <property type="component" value="Unassembled WGS sequence"/>
</dbReference>
<keyword evidence="4" id="KW-1015">Disulfide bond</keyword>
<feature type="chain" id="PRO_5032419525" description="EGF-like domain-containing protein" evidence="5">
    <location>
        <begin position="25"/>
        <end position="811"/>
    </location>
</feature>
<dbReference type="InterPro" id="IPR040911">
    <property type="entry name" value="Exostosin_GT47"/>
</dbReference>
<evidence type="ECO:0000256" key="5">
    <source>
        <dbReference type="SAM" id="SignalP"/>
    </source>
</evidence>
<keyword evidence="8" id="KW-1185">Reference proteome</keyword>
<dbReference type="InterPro" id="IPR004263">
    <property type="entry name" value="Exostosin"/>
</dbReference>
<evidence type="ECO:0000313" key="7">
    <source>
        <dbReference type="EMBL" id="KAG2488212.1"/>
    </source>
</evidence>
<dbReference type="PROSITE" id="PS00022">
    <property type="entry name" value="EGF_1"/>
    <property type="match status" value="1"/>
</dbReference>
<dbReference type="PANTHER" id="PTHR11062:SF268">
    <property type="entry name" value="FAMILY PROTEIN, PUTATIVE, EXPRESSED-RELATED"/>
    <property type="match status" value="1"/>
</dbReference>
<evidence type="ECO:0000313" key="8">
    <source>
        <dbReference type="Proteomes" id="UP000612055"/>
    </source>
</evidence>
<feature type="disulfide bond" evidence="4">
    <location>
        <begin position="124"/>
        <end position="134"/>
    </location>
</feature>
<comment type="subcellular location">
    <subcellularLocation>
        <location evidence="1">Golgi apparatus membrane</location>
        <topology evidence="1">Single-pass type II membrane protein</topology>
    </subcellularLocation>
</comment>
<organism evidence="7 8">
    <name type="scientific">Edaphochlamys debaryana</name>
    <dbReference type="NCBI Taxonomy" id="47281"/>
    <lineage>
        <taxon>Eukaryota</taxon>
        <taxon>Viridiplantae</taxon>
        <taxon>Chlorophyta</taxon>
        <taxon>core chlorophytes</taxon>
        <taxon>Chlorophyceae</taxon>
        <taxon>CS clade</taxon>
        <taxon>Chlamydomonadales</taxon>
        <taxon>Chlamydomonadales incertae sedis</taxon>
        <taxon>Edaphochlamys</taxon>
    </lineage>
</organism>
<feature type="domain" description="EGF-like" evidence="6">
    <location>
        <begin position="120"/>
        <end position="153"/>
    </location>
</feature>
<dbReference type="PROSITE" id="PS01186">
    <property type="entry name" value="EGF_2"/>
    <property type="match status" value="1"/>
</dbReference>
<keyword evidence="5" id="KW-0732">Signal</keyword>
<reference evidence="7" key="1">
    <citation type="journal article" date="2020" name="bioRxiv">
        <title>Comparative genomics of Chlamydomonas.</title>
        <authorList>
            <person name="Craig R.J."/>
            <person name="Hasan A.R."/>
            <person name="Ness R.W."/>
            <person name="Keightley P.D."/>
        </authorList>
    </citation>
    <scope>NUCLEOTIDE SEQUENCE</scope>
    <source>
        <strain evidence="7">CCAP 11/70</strain>
    </source>
</reference>
<keyword evidence="3" id="KW-0333">Golgi apparatus</keyword>
<evidence type="ECO:0000259" key="6">
    <source>
        <dbReference type="PROSITE" id="PS50026"/>
    </source>
</evidence>
<evidence type="ECO:0000256" key="3">
    <source>
        <dbReference type="ARBA" id="ARBA00023034"/>
    </source>
</evidence>
<dbReference type="Gene3D" id="2.10.25.10">
    <property type="entry name" value="Laminin"/>
    <property type="match status" value="2"/>
</dbReference>
<dbReference type="OrthoDB" id="1924787at2759"/>
<gene>
    <name evidence="7" type="ORF">HYH03_013206</name>
</gene>
<dbReference type="Pfam" id="PF03016">
    <property type="entry name" value="Exostosin_GT47"/>
    <property type="match status" value="1"/>
</dbReference>
<comment type="caution">
    <text evidence="4">Lacks conserved residue(s) required for the propagation of feature annotation.</text>
</comment>
<comment type="similarity">
    <text evidence="2">Belongs to the glycosyltransferase 47 family.</text>
</comment>
<dbReference type="PANTHER" id="PTHR11062">
    <property type="entry name" value="EXOSTOSIN HEPARAN SULFATE GLYCOSYLTRANSFERASE -RELATED"/>
    <property type="match status" value="1"/>
</dbReference>
<evidence type="ECO:0000256" key="1">
    <source>
        <dbReference type="ARBA" id="ARBA00004323"/>
    </source>
</evidence>
<protein>
    <recommendedName>
        <fullName evidence="6">EGF-like domain-containing protein</fullName>
    </recommendedName>
</protein>
<sequence>MSTQKWLLLPLVAVAGLVLRQQLASSGPAENRPTAHQVIQEDVESVFVTYGAGTGRSLLQDDENDKHKDELVKQLVAKLNRTALDPVPSKPEERCALTQGTWCMQYHMQEPVQRYNPPSYDKDCPNECNGVGRCNHETGQCHCPAGWGGSDCTQPRKRACHHMGADKRDAGWHNLTHWSHTRCAGVCDDNIGMCYCPPDTKYGRREAADPRLPPIQAGRPLFMCTPGTDKDGKKVEWGGTPYEDMFGESGWCNADKPKFRCPCRVDGLSGTLCDAPLEQTCANQCSGHGDCNLGFCKCHKGWYGVDCGLRRKGVYLTDGDQVTSKPWMQGVITPAVAPEDPPMTPYRRRPYVYVYDMKSEFSTDLWQYRIEAAHCVYRRFDTKNKTLWAGYNAYAAEPLLHELFLTSEHRTLDPEEADFFYVPISFACLFEVYGWNAIPRWPAKVHGTRSYGAAMMQLEAMKWIAETFPYFKRNGGKDHIWFMPHDEGACYVWKDIWPGVMLSHWGRMDMPHASQTGYGQDNYSMPVRHKDQPVNWLDHTSKAHPCFDPKKDLVIPAFKPPSAYRESPYMGSKVGQKRDTLAFFLGDLRMEPGKDPHCQYSRCLRQRIYNISTEGKWKETHNILYGDRNAVGKHDYSKQLASSTFCFVLPGDGWSPRFEDAVLHGCIPVIIMDQVQAIFESILDVASISIRIPEAEISKIPQILKAVPADKIAKMQEGISRTWQRFRYIKLKMIIEDARKVLAGHVSANDGSAPKNLGAAYSVSKQDDAFATIMQWLYSRIPDATGKPLAPAQAAVLPAASGGATGAAATA</sequence>
<dbReference type="PROSITE" id="PS50026">
    <property type="entry name" value="EGF_3"/>
    <property type="match status" value="1"/>
</dbReference>
<feature type="disulfide bond" evidence="4">
    <location>
        <begin position="143"/>
        <end position="152"/>
    </location>
</feature>
<dbReference type="GO" id="GO:0016757">
    <property type="term" value="F:glycosyltransferase activity"/>
    <property type="evidence" value="ECO:0007669"/>
    <property type="project" value="InterPro"/>
</dbReference>
<keyword evidence="4" id="KW-0245">EGF-like domain</keyword>
<accession>A0A835XRD8</accession>
<dbReference type="AlphaFoldDB" id="A0A835XRD8"/>
<comment type="caution">
    <text evidence="7">The sequence shown here is derived from an EMBL/GenBank/DDBJ whole genome shotgun (WGS) entry which is preliminary data.</text>
</comment>
<feature type="signal peptide" evidence="5">
    <location>
        <begin position="1"/>
        <end position="24"/>
    </location>
</feature>
<proteinExistence type="inferred from homology"/>
<evidence type="ECO:0000256" key="4">
    <source>
        <dbReference type="PROSITE-ProRule" id="PRU00076"/>
    </source>
</evidence>
<dbReference type="EMBL" id="JAEHOE010000086">
    <property type="protein sequence ID" value="KAG2488212.1"/>
    <property type="molecule type" value="Genomic_DNA"/>
</dbReference>
<evidence type="ECO:0000256" key="2">
    <source>
        <dbReference type="ARBA" id="ARBA00010271"/>
    </source>
</evidence>
<name>A0A835XRD8_9CHLO</name>
<dbReference type="InterPro" id="IPR000742">
    <property type="entry name" value="EGF"/>
</dbReference>